<dbReference type="Proteomes" id="UP000092731">
    <property type="component" value="Unassembled WGS sequence"/>
</dbReference>
<reference evidence="2" key="1">
    <citation type="submission" date="2016-05" db="EMBL/GenBank/DDBJ databases">
        <title>Draft genome sequences of four strains of Ehrlichia ruminantium, a tick-borne pathogen of ruminants, isolated from Zimbabwe, The Gambia and Ghana.</title>
        <authorList>
            <person name="Nakao R."/>
            <person name="Jongejan F."/>
            <person name="Sugimoto C."/>
        </authorList>
    </citation>
    <scope>NUCLEOTIDE SEQUENCE [LARGE SCALE GENOMIC DNA]</scope>
    <source>
        <strain evidence="2">Pokoase 417</strain>
    </source>
</reference>
<comment type="caution">
    <text evidence="1">The sequence shown here is derived from an EMBL/GenBank/DDBJ whole genome shotgun (WGS) entry which is preliminary data.</text>
</comment>
<feature type="non-terminal residue" evidence="1">
    <location>
        <position position="1"/>
    </location>
</feature>
<organism evidence="1 2">
    <name type="scientific">Ehrlichia ruminantium</name>
    <name type="common">heartwater rickettsia</name>
    <name type="synonym">Cowdria ruminantium</name>
    <dbReference type="NCBI Taxonomy" id="779"/>
    <lineage>
        <taxon>Bacteria</taxon>
        <taxon>Pseudomonadati</taxon>
        <taxon>Pseudomonadota</taxon>
        <taxon>Alphaproteobacteria</taxon>
        <taxon>Rickettsiales</taxon>
        <taxon>Anaplasmataceae</taxon>
        <taxon>Ehrlichia</taxon>
    </lineage>
</organism>
<dbReference type="AlphaFoldDB" id="A0A170TGS4"/>
<protein>
    <submittedName>
        <fullName evidence="1">NADH dehydrogenase subunit G</fullName>
    </submittedName>
</protein>
<evidence type="ECO:0000313" key="2">
    <source>
        <dbReference type="Proteomes" id="UP000092731"/>
    </source>
</evidence>
<evidence type="ECO:0000313" key="1">
    <source>
        <dbReference type="EMBL" id="GAT78863.1"/>
    </source>
</evidence>
<gene>
    <name evidence="1" type="primary">nuoG</name>
    <name evidence="1" type="ORF">EHRUM3_10960</name>
</gene>
<proteinExistence type="predicted"/>
<sequence>INVVINDVKSREIEILYLFVADELYISCSDSSFVYIKDIMEYKLQM</sequence>
<accession>A0A170TGS4</accession>
<name>A0A170TGS4_EHRRU</name>
<dbReference type="EMBL" id="BDDM01000339">
    <property type="protein sequence ID" value="GAT78863.1"/>
    <property type="molecule type" value="Genomic_DNA"/>
</dbReference>